<keyword evidence="6" id="KW-1185">Reference proteome</keyword>
<dbReference type="InterPro" id="IPR002508">
    <property type="entry name" value="MurNAc-LAA_cat"/>
</dbReference>
<comment type="caution">
    <text evidence="5">The sequence shown here is derived from an EMBL/GenBank/DDBJ whole genome shotgun (WGS) entry which is preliminary data.</text>
</comment>
<dbReference type="InterPro" id="IPR050695">
    <property type="entry name" value="N-acetylmuramoyl_amidase_3"/>
</dbReference>
<dbReference type="Gene3D" id="3.40.630.40">
    <property type="entry name" value="Zn-dependent exopeptidases"/>
    <property type="match status" value="1"/>
</dbReference>
<sequence length="236" mass="26400">MKKIVIDAGHGGKNWGTTGKISKEKNVALAISKKLGRILSEKMSGVEIILTRNNDTFIGLNERAEIANKNSADLFVSIHCNSSGNSRAQNVKGTETWVMGMNKLSSNLDVAKRENAVILLEENYQEKYEGYDPDSPASNILFSLYQNAYLNNSLKLAEKIEYQFKNRVGKNSRGVKQGPFLVLHKSYMPSVLVEVGFLTNPQEEKELNDALKQTYVASAIYRAIRDYKQDVESLSE</sequence>
<feature type="domain" description="MurNAc-LAA" evidence="4">
    <location>
        <begin position="64"/>
        <end position="225"/>
    </location>
</feature>
<gene>
    <name evidence="5" type="ORF">QQ020_31185</name>
</gene>
<dbReference type="PANTHER" id="PTHR30404">
    <property type="entry name" value="N-ACETYLMURAMOYL-L-ALANINE AMIDASE"/>
    <property type="match status" value="1"/>
</dbReference>
<organism evidence="5 6">
    <name type="scientific">Agaribacillus aureus</name>
    <dbReference type="NCBI Taxonomy" id="3051825"/>
    <lineage>
        <taxon>Bacteria</taxon>
        <taxon>Pseudomonadati</taxon>
        <taxon>Bacteroidota</taxon>
        <taxon>Cytophagia</taxon>
        <taxon>Cytophagales</taxon>
        <taxon>Splendidivirgaceae</taxon>
        <taxon>Agaribacillus</taxon>
    </lineage>
</organism>
<protein>
    <recommendedName>
        <fullName evidence="2">N-acetylmuramoyl-L-alanine amidase</fullName>
        <ecNumber evidence="2">3.5.1.28</ecNumber>
    </recommendedName>
</protein>
<comment type="catalytic activity">
    <reaction evidence="1">
        <text>Hydrolyzes the link between N-acetylmuramoyl residues and L-amino acid residues in certain cell-wall glycopeptides.</text>
        <dbReference type="EC" id="3.5.1.28"/>
    </reaction>
</comment>
<dbReference type="SUPFAM" id="SSF53187">
    <property type="entry name" value="Zn-dependent exopeptidases"/>
    <property type="match status" value="1"/>
</dbReference>
<dbReference type="SMART" id="SM00646">
    <property type="entry name" value="Ami_3"/>
    <property type="match status" value="1"/>
</dbReference>
<dbReference type="GO" id="GO:0008745">
    <property type="term" value="F:N-acetylmuramoyl-L-alanine amidase activity"/>
    <property type="evidence" value="ECO:0007669"/>
    <property type="project" value="UniProtKB-EC"/>
</dbReference>
<accession>A0ABT8LIK4</accession>
<evidence type="ECO:0000256" key="1">
    <source>
        <dbReference type="ARBA" id="ARBA00001561"/>
    </source>
</evidence>
<dbReference type="EMBL" id="JAUJEB010000009">
    <property type="protein sequence ID" value="MDN5216575.1"/>
    <property type="molecule type" value="Genomic_DNA"/>
</dbReference>
<evidence type="ECO:0000313" key="6">
    <source>
        <dbReference type="Proteomes" id="UP001172083"/>
    </source>
</evidence>
<evidence type="ECO:0000256" key="3">
    <source>
        <dbReference type="ARBA" id="ARBA00022801"/>
    </source>
</evidence>
<evidence type="ECO:0000313" key="5">
    <source>
        <dbReference type="EMBL" id="MDN5216575.1"/>
    </source>
</evidence>
<dbReference type="EC" id="3.5.1.28" evidence="2"/>
<reference evidence="5" key="1">
    <citation type="submission" date="2023-06" db="EMBL/GenBank/DDBJ databases">
        <title>Genomic of Agaribacillus aureum.</title>
        <authorList>
            <person name="Wang G."/>
        </authorList>
    </citation>
    <scope>NUCLEOTIDE SEQUENCE</scope>
    <source>
        <strain evidence="5">BMA12</strain>
    </source>
</reference>
<evidence type="ECO:0000259" key="4">
    <source>
        <dbReference type="SMART" id="SM00646"/>
    </source>
</evidence>
<dbReference type="PANTHER" id="PTHR30404:SF0">
    <property type="entry name" value="N-ACETYLMURAMOYL-L-ALANINE AMIDASE AMIC"/>
    <property type="match status" value="1"/>
</dbReference>
<name>A0ABT8LIK4_9BACT</name>
<dbReference type="Pfam" id="PF01520">
    <property type="entry name" value="Amidase_3"/>
    <property type="match status" value="1"/>
</dbReference>
<keyword evidence="3 5" id="KW-0378">Hydrolase</keyword>
<dbReference type="CDD" id="cd02696">
    <property type="entry name" value="MurNAc-LAA"/>
    <property type="match status" value="1"/>
</dbReference>
<proteinExistence type="predicted"/>
<dbReference type="Proteomes" id="UP001172083">
    <property type="component" value="Unassembled WGS sequence"/>
</dbReference>
<evidence type="ECO:0000256" key="2">
    <source>
        <dbReference type="ARBA" id="ARBA00011901"/>
    </source>
</evidence>